<evidence type="ECO:0000313" key="1">
    <source>
        <dbReference type="EMBL" id="MBB2887092.1"/>
    </source>
</evidence>
<evidence type="ECO:0000313" key="2">
    <source>
        <dbReference type="Proteomes" id="UP000589818"/>
    </source>
</evidence>
<organism evidence="1 2">
    <name type="scientific">Pseudomonas umsongensis</name>
    <dbReference type="NCBI Taxonomy" id="198618"/>
    <lineage>
        <taxon>Bacteria</taxon>
        <taxon>Pseudomonadati</taxon>
        <taxon>Pseudomonadota</taxon>
        <taxon>Gammaproteobacteria</taxon>
        <taxon>Pseudomonadales</taxon>
        <taxon>Pseudomonadaceae</taxon>
        <taxon>Pseudomonas</taxon>
    </lineage>
</organism>
<accession>A0ACC5MEC3</accession>
<keyword evidence="2" id="KW-1185">Reference proteome</keyword>
<proteinExistence type="predicted"/>
<name>A0ACC5MEC3_9PSED</name>
<protein>
    <submittedName>
        <fullName evidence="1">Uncharacterized protein</fullName>
    </submittedName>
</protein>
<sequence>MNMFLFLRYEGSVQRAQSYRNPMGVLALNS</sequence>
<dbReference type="Proteomes" id="UP000589818">
    <property type="component" value="Unassembled WGS sequence"/>
</dbReference>
<reference evidence="1" key="1">
    <citation type="submission" date="2020-08" db="EMBL/GenBank/DDBJ databases">
        <title>Plant associated metagenomes--Microbial community diversity and host control of community assembly across model and emerging plant ecological genomics systems.</title>
        <authorList>
            <person name="Dangl J."/>
        </authorList>
    </citation>
    <scope>NUCLEOTIDE SEQUENCE</scope>
    <source>
        <strain evidence="1">KD5</strain>
    </source>
</reference>
<comment type="caution">
    <text evidence="1">The sequence shown here is derived from an EMBL/GenBank/DDBJ whole genome shotgun (WGS) entry which is preliminary data.</text>
</comment>
<gene>
    <name evidence="1" type="ORF">FHR69_002958</name>
</gene>
<dbReference type="EMBL" id="JACHVR010000001">
    <property type="protein sequence ID" value="MBB2887092.1"/>
    <property type="molecule type" value="Genomic_DNA"/>
</dbReference>